<dbReference type="AlphaFoldDB" id="A0A7I9VTK4"/>
<proteinExistence type="predicted"/>
<sequence>MPKTKEDNRRRSARLHHEVPVAYRSEGSFLTDWATDISIGGLFINSRKPLPVGTVLKLIVQLPGDGSPIDVAGRVTRAVEPDEDGGAAAGMAVELLELDPGTRARIEELVERLRRDLGAG</sequence>
<feature type="domain" description="PilZ" evidence="1">
    <location>
        <begin position="8"/>
        <end position="111"/>
    </location>
</feature>
<dbReference type="NCBIfam" id="TIGR02266">
    <property type="entry name" value="gmx_TIGR02266"/>
    <property type="match status" value="1"/>
</dbReference>
<evidence type="ECO:0000259" key="1">
    <source>
        <dbReference type="Pfam" id="PF07238"/>
    </source>
</evidence>
<keyword evidence="3" id="KW-1185">Reference proteome</keyword>
<dbReference type="InterPro" id="IPR011752">
    <property type="entry name" value="PilV_Myxo-type"/>
</dbReference>
<dbReference type="RefSeq" id="WP_176068632.1">
    <property type="nucleotide sequence ID" value="NZ_BJTG01000012.1"/>
</dbReference>
<dbReference type="Proteomes" id="UP000503640">
    <property type="component" value="Unassembled WGS sequence"/>
</dbReference>
<organism evidence="2 3">
    <name type="scientific">Anaeromyxobacter diazotrophicus</name>
    <dbReference type="NCBI Taxonomy" id="2590199"/>
    <lineage>
        <taxon>Bacteria</taxon>
        <taxon>Pseudomonadati</taxon>
        <taxon>Myxococcota</taxon>
        <taxon>Myxococcia</taxon>
        <taxon>Myxococcales</taxon>
        <taxon>Cystobacterineae</taxon>
        <taxon>Anaeromyxobacteraceae</taxon>
        <taxon>Anaeromyxobacter</taxon>
    </lineage>
</organism>
<dbReference type="GO" id="GO:0035438">
    <property type="term" value="F:cyclic-di-GMP binding"/>
    <property type="evidence" value="ECO:0007669"/>
    <property type="project" value="InterPro"/>
</dbReference>
<comment type="caution">
    <text evidence="2">The sequence shown here is derived from an EMBL/GenBank/DDBJ whole genome shotgun (WGS) entry which is preliminary data.</text>
</comment>
<dbReference type="EMBL" id="BJTG01000012">
    <property type="protein sequence ID" value="GEJ59287.1"/>
    <property type="molecule type" value="Genomic_DNA"/>
</dbReference>
<evidence type="ECO:0000313" key="3">
    <source>
        <dbReference type="Proteomes" id="UP000503640"/>
    </source>
</evidence>
<dbReference type="Gene3D" id="2.40.10.220">
    <property type="entry name" value="predicted glycosyltransferase like domains"/>
    <property type="match status" value="1"/>
</dbReference>
<reference evidence="3" key="1">
    <citation type="journal article" date="2020" name="Appl. Environ. Microbiol.">
        <title>Diazotrophic Anaeromyxobacter Isolates from Soils.</title>
        <authorList>
            <person name="Masuda Y."/>
            <person name="Yamanaka H."/>
            <person name="Xu Z.X."/>
            <person name="Shiratori Y."/>
            <person name="Aono T."/>
            <person name="Amachi S."/>
            <person name="Senoo K."/>
            <person name="Itoh H."/>
        </authorList>
    </citation>
    <scope>NUCLEOTIDE SEQUENCE [LARGE SCALE GENOMIC DNA]</scope>
    <source>
        <strain evidence="3">R267</strain>
    </source>
</reference>
<dbReference type="SUPFAM" id="SSF141371">
    <property type="entry name" value="PilZ domain-like"/>
    <property type="match status" value="1"/>
</dbReference>
<protein>
    <recommendedName>
        <fullName evidence="1">PilZ domain-containing protein</fullName>
    </recommendedName>
</protein>
<accession>A0A7I9VTK4</accession>
<evidence type="ECO:0000313" key="2">
    <source>
        <dbReference type="EMBL" id="GEJ59287.1"/>
    </source>
</evidence>
<gene>
    <name evidence="2" type="ORF">AMYX_40280</name>
</gene>
<dbReference type="InterPro" id="IPR009875">
    <property type="entry name" value="PilZ_domain"/>
</dbReference>
<name>A0A7I9VTK4_9BACT</name>
<dbReference type="Pfam" id="PF07238">
    <property type="entry name" value="PilZ"/>
    <property type="match status" value="1"/>
</dbReference>